<gene>
    <name evidence="2" type="ORF">BROFUL_03216</name>
</gene>
<accession>A0A0M2UUG8</accession>
<reference evidence="2 3" key="1">
    <citation type="journal article" date="2013" name="BMC Microbiol.">
        <title>Identification of the type II cytochrome c maturation pathway in anammox bacteria by comparative genomics.</title>
        <authorList>
            <person name="Ferousi C."/>
            <person name="Speth D.R."/>
            <person name="Reimann J."/>
            <person name="Op den Camp H.J."/>
            <person name="Allen J.W."/>
            <person name="Keltjens J.T."/>
            <person name="Jetten M.S."/>
        </authorList>
    </citation>
    <scope>NUCLEOTIDE SEQUENCE [LARGE SCALE GENOMIC DNA]</scope>
    <source>
        <strain evidence="2">RU1</strain>
    </source>
</reference>
<protein>
    <recommendedName>
        <fullName evidence="1">Glycosyltransferase 2-like domain-containing protein</fullName>
    </recommendedName>
</protein>
<name>A0A0M2UUG8_9BACT</name>
<dbReference type="PANTHER" id="PTHR22916:SF67">
    <property type="entry name" value="COLANIC ACID BIOSYNTHESIS GLYCOSYL TRANSFERASE WCAE-RELATED"/>
    <property type="match status" value="1"/>
</dbReference>
<dbReference type="InterPro" id="IPR029044">
    <property type="entry name" value="Nucleotide-diphossugar_trans"/>
</dbReference>
<organism evidence="2 3">
    <name type="scientific">Candidatus Brocadia fulgida</name>
    <dbReference type="NCBI Taxonomy" id="380242"/>
    <lineage>
        <taxon>Bacteria</taxon>
        <taxon>Pseudomonadati</taxon>
        <taxon>Planctomycetota</taxon>
        <taxon>Candidatus Brocadiia</taxon>
        <taxon>Candidatus Brocadiales</taxon>
        <taxon>Candidatus Brocadiaceae</taxon>
        <taxon>Candidatus Brocadia</taxon>
    </lineage>
</organism>
<evidence type="ECO:0000313" key="3">
    <source>
        <dbReference type="Proteomes" id="UP000034954"/>
    </source>
</evidence>
<dbReference type="CDD" id="cd06433">
    <property type="entry name" value="GT_2_WfgS_like"/>
    <property type="match status" value="1"/>
</dbReference>
<dbReference type="SUPFAM" id="SSF53448">
    <property type="entry name" value="Nucleotide-diphospho-sugar transferases"/>
    <property type="match status" value="1"/>
</dbReference>
<dbReference type="Pfam" id="PF00535">
    <property type="entry name" value="Glycos_transf_2"/>
    <property type="match status" value="1"/>
</dbReference>
<comment type="caution">
    <text evidence="2">The sequence shown here is derived from an EMBL/GenBank/DDBJ whole genome shotgun (WGS) entry which is preliminary data.</text>
</comment>
<evidence type="ECO:0000259" key="1">
    <source>
        <dbReference type="Pfam" id="PF00535"/>
    </source>
</evidence>
<dbReference type="Proteomes" id="UP000034954">
    <property type="component" value="Unassembled WGS sequence"/>
</dbReference>
<feature type="domain" description="Glycosyltransferase 2-like" evidence="1">
    <location>
        <begin position="23"/>
        <end position="147"/>
    </location>
</feature>
<dbReference type="PANTHER" id="PTHR22916">
    <property type="entry name" value="GLYCOSYLTRANSFERASE"/>
    <property type="match status" value="1"/>
</dbReference>
<dbReference type="PATRIC" id="fig|380242.3.peg.3962"/>
<dbReference type="GO" id="GO:0016758">
    <property type="term" value="F:hexosyltransferase activity"/>
    <property type="evidence" value="ECO:0007669"/>
    <property type="project" value="UniProtKB-ARBA"/>
</dbReference>
<evidence type="ECO:0000313" key="2">
    <source>
        <dbReference type="EMBL" id="KKO18114.1"/>
    </source>
</evidence>
<dbReference type="Gene3D" id="3.90.550.10">
    <property type="entry name" value="Spore Coat Polysaccharide Biosynthesis Protein SpsA, Chain A"/>
    <property type="match status" value="1"/>
</dbReference>
<proteinExistence type="predicted"/>
<keyword evidence="3" id="KW-1185">Reference proteome</keyword>
<dbReference type="EMBL" id="LAQJ01000293">
    <property type="protein sequence ID" value="KKO18114.1"/>
    <property type="molecule type" value="Genomic_DNA"/>
</dbReference>
<sequence length="273" mass="32011">MEDGIYIHQKTRKISEPKEPQISVITVVYNGKKHLEQTILSVLNQRYNKIEYIIIDGNSTDGTLDIIKKYEDQIDYWLSEPDNGIYDAMNKGIDLAKGEWINFMNAGDKFYESNTIEKVFKECDLHADFIYGHHQINYDQNFSKIQKALPIQNLWKGMVFCHQSLFVKASLMKRYKFNRKNTMNADYEFIYSAYINNFRFYNTGIVVSSILAGGLSDSGCLRRVKDHWSIARTYSKSIKIDIYYMLLLTDTFLKKILKDILPKKFVNSMRSKF</sequence>
<dbReference type="AlphaFoldDB" id="A0A0M2UUG8"/>
<dbReference type="InterPro" id="IPR001173">
    <property type="entry name" value="Glyco_trans_2-like"/>
</dbReference>